<feature type="compositionally biased region" description="Low complexity" evidence="1">
    <location>
        <begin position="416"/>
        <end position="433"/>
    </location>
</feature>
<feature type="compositionally biased region" description="Basic and acidic residues" evidence="1">
    <location>
        <begin position="930"/>
        <end position="961"/>
    </location>
</feature>
<accession>A0A9J7M677</accession>
<dbReference type="GeneID" id="118429193"/>
<feature type="region of interest" description="Disordered" evidence="1">
    <location>
        <begin position="1144"/>
        <end position="1235"/>
    </location>
</feature>
<dbReference type="SMART" id="SM00498">
    <property type="entry name" value="FH2"/>
    <property type="match status" value="1"/>
</dbReference>
<sequence length="1623" mass="182825">MKMTSNEGWPEAFGFRIEGNVPCYIVAVSDKSLAQQAGLQPGDQIVELDGHDVTMMSREGIMALAKHCEQVPPSLGVISRIRHLELVPDLKGNYGVLFRGTGPVYVQGVAKSSPAVHVGLKPGDMLLEINGVSIRHMDAANRMIRNGRDVLRLAIIPGQGGKQGVSAPPAVMQSPREPGTRSDRSIRKHNKAVNFFTKVNVVLEEDPERKEELMQLLRDYATDKNVETFGTALAFLLTKPAHRKLLSDIRIFVPQRHRGRFDYLVSQDMLTLRREVIRELEQRGRDNKPSWDSSTVSSRGSSRGSSRPSILPSPQKERKLSWKTRTVVVEKGQASFGFVLRGHSPVYIESIEPGSASDRAGLKVGDHLLRLNGLDVSSATHKKVITLLQGSGSKPTLVVGVKKGQERKSSDDRKSISSASSLPARLSSGNRSPSVLSLSSVTSSLSSQQVTEIVRDGRTFKQQMEHLLTPSEKHQIKASLKRYKDTRNADRLIQEVYPVLDTPAKEKLWGYIIRLLPTEEQHVFSSKVLTVKTSQIPDKHDTNEDENGYSDQADDDSHASESIHFNTTDDDSFSHIEEAADLLVNKSLDLPIERSEGDGTSMQGSPAHKKLGPVQSEKTNSVDMDKPNQSLSGGVTAIEANQEESRPNHFVERDEQATEYRRPYETDKYGHGLDQQHPNRGHDDDDNVFVRGNGTDHYRDRGVYSDHANRTVDGPDQQQKRYGHRRQSSEPIQYYENGIQHLPERGGSFRRSNHSHRREASMDFGYDRKDRPNHYDDRERQDHVGYRHPDGLDYYDDRVGQDSYRHRQYDGSDHYQDRGGQVDYRYSNGPDNYQSRGDDYNDRYIQPDRPEYYQDGHDQYDPPYGQQNGPVYHDDSGYQDDYRQHNGTDYYESRGDQDQRYRQYNGVDQYSNRGDEDDYRYRRQGGSDYYEDRGDQDYYDDRQPRRTDYYEERGGQDHYGYRSEGQYGYDDDHYPGDIPPPPPGPAPQFTRQPQPLYPPEEMTAEAMMSRLALAGSDLNKADDQNQGITQGYQPSVTPGYQPSVTPGYQPSVTPGYQQGVTPGYHQGITPGYQPGVTPGYQQGVIPEHQQGITPGYQQDARPAYQQGITPGYQEGITPEYQQGILPGYQQGITPGYQQGITPGYQQGVTPGYQGEVPVQQNIPDPGVAHGPPLHRPTESVSSSDVQYDTTLGESTSSIPLPPPPPPSPLDLNASTSSIPMPPPLPPGKAPGPRMNMNVKRMNWEKLEGEKVKNTIWGQIGGDEYLQEVVKVMELEHRFSMKTKDNSDEEDDFDAPVAQKKKKVVTILPHKKAYNIAIVLGHLKMSHAEIRQAVLQMDDSRVSPSHLKQLLVYAAEDEEIEKFEKYIGVLSALNESDRFAYEMNKIPGYKTRLKAMIFKANFAEKTEELRQHIDAISRASWELKNSQKLAKILQLVLAMGNYLNEGNIRVAKASGFRVSFLRELDTTKTSDKKSTFLHILANAVSTNFSQYLAFSKELPTVPLAAKVSNWLVEQDLLELESVLVDYEEISETAKMLAAEPTNDPKDKFVEVMGAFMDKAADEIQTLRAQYSESMKEFVAVAEYYGEDPKLINSELLFTIFADFMRKFDKAHYENITPIKKKGAS</sequence>
<dbReference type="Pfam" id="PF17820">
    <property type="entry name" value="PDZ_6"/>
    <property type="match status" value="1"/>
</dbReference>
<dbReference type="Proteomes" id="UP000001554">
    <property type="component" value="Chromosome 13"/>
</dbReference>
<feature type="compositionally biased region" description="Basic and acidic residues" evidence="1">
    <location>
        <begin position="643"/>
        <end position="671"/>
    </location>
</feature>
<dbReference type="Gene3D" id="2.30.42.10">
    <property type="match status" value="3"/>
</dbReference>
<feature type="region of interest" description="Disordered" evidence="1">
    <location>
        <begin position="283"/>
        <end position="318"/>
    </location>
</feature>
<feature type="domain" description="PDZ" evidence="2">
    <location>
        <begin position="1"/>
        <end position="66"/>
    </location>
</feature>
<dbReference type="Gene3D" id="1.20.58.2220">
    <property type="entry name" value="Formin, FH2 domain"/>
    <property type="match status" value="1"/>
</dbReference>
<evidence type="ECO:0000313" key="4">
    <source>
        <dbReference type="Proteomes" id="UP000001554"/>
    </source>
</evidence>
<dbReference type="PANTHER" id="PTHR45725:SF3">
    <property type="entry name" value="DELPHILIN"/>
    <property type="match status" value="1"/>
</dbReference>
<feature type="compositionally biased region" description="Basic and acidic residues" evidence="1">
    <location>
        <begin position="836"/>
        <end position="860"/>
    </location>
</feature>
<feature type="region of interest" description="Disordered" evidence="1">
    <location>
        <begin position="593"/>
        <end position="988"/>
    </location>
</feature>
<feature type="region of interest" description="Disordered" evidence="1">
    <location>
        <begin position="535"/>
        <end position="572"/>
    </location>
</feature>
<organism evidence="4 5">
    <name type="scientific">Branchiostoma floridae</name>
    <name type="common">Florida lancelet</name>
    <name type="synonym">Amphioxus</name>
    <dbReference type="NCBI Taxonomy" id="7739"/>
    <lineage>
        <taxon>Eukaryota</taxon>
        <taxon>Metazoa</taxon>
        <taxon>Chordata</taxon>
        <taxon>Cephalochordata</taxon>
        <taxon>Leptocardii</taxon>
        <taxon>Amphioxiformes</taxon>
        <taxon>Branchiostomatidae</taxon>
        <taxon>Branchiostoma</taxon>
    </lineage>
</organism>
<dbReference type="PROSITE" id="PS50106">
    <property type="entry name" value="PDZ"/>
    <property type="match status" value="3"/>
</dbReference>
<dbReference type="SMART" id="SM00228">
    <property type="entry name" value="PDZ"/>
    <property type="match status" value="3"/>
</dbReference>
<feature type="domain" description="FH2" evidence="3">
    <location>
        <begin position="1228"/>
        <end position="1623"/>
    </location>
</feature>
<dbReference type="OMA" id="GSHFIVF"/>
<dbReference type="InterPro" id="IPR051425">
    <property type="entry name" value="Formin_Homology"/>
</dbReference>
<feature type="compositionally biased region" description="Acidic residues" evidence="1">
    <location>
        <begin position="543"/>
        <end position="554"/>
    </location>
</feature>
<protein>
    <submittedName>
        <fullName evidence="5 6">Delphilin-like isoform X1</fullName>
    </submittedName>
</protein>
<dbReference type="InterPro" id="IPR042201">
    <property type="entry name" value="FH2_Formin_sf"/>
</dbReference>
<dbReference type="RefSeq" id="XP_035695542.1">
    <property type="nucleotide sequence ID" value="XM_035839649.1"/>
</dbReference>
<reference evidence="5 6" key="2">
    <citation type="submission" date="2025-04" db="UniProtKB">
        <authorList>
            <consortium name="RefSeq"/>
        </authorList>
    </citation>
    <scope>IDENTIFICATION</scope>
    <source>
        <strain evidence="5 6">S238N-H82</strain>
        <tissue evidence="5 6">Testes</tissue>
    </source>
</reference>
<dbReference type="CDD" id="cd07354">
    <property type="entry name" value="HN_L-delphilin-R1_like"/>
    <property type="match status" value="1"/>
</dbReference>
<feature type="compositionally biased region" description="Basic and acidic residues" evidence="1">
    <location>
        <begin position="872"/>
        <end position="901"/>
    </location>
</feature>
<dbReference type="Pfam" id="PF23116">
    <property type="entry name" value="HHD_RTEL1"/>
    <property type="match status" value="1"/>
</dbReference>
<dbReference type="CDD" id="cd06744">
    <property type="entry name" value="PDZ2_L-delphilin-like"/>
    <property type="match status" value="1"/>
</dbReference>
<feature type="compositionally biased region" description="Polar residues" evidence="1">
    <location>
        <begin position="616"/>
        <end position="633"/>
    </location>
</feature>
<dbReference type="PROSITE" id="PS51444">
    <property type="entry name" value="FH2"/>
    <property type="match status" value="1"/>
</dbReference>
<feature type="compositionally biased region" description="Basic and acidic residues" evidence="1">
    <location>
        <begin position="403"/>
        <end position="415"/>
    </location>
</feature>
<feature type="compositionally biased region" description="Pro residues" evidence="1">
    <location>
        <begin position="1219"/>
        <end position="1229"/>
    </location>
</feature>
<evidence type="ECO:0000259" key="2">
    <source>
        <dbReference type="PROSITE" id="PS50106"/>
    </source>
</evidence>
<feature type="region of interest" description="Disordered" evidence="1">
    <location>
        <begin position="161"/>
        <end position="183"/>
    </location>
</feature>
<feature type="compositionally biased region" description="Low complexity" evidence="1">
    <location>
        <begin position="290"/>
        <end position="314"/>
    </location>
</feature>
<dbReference type="OrthoDB" id="410721at2759"/>
<dbReference type="Pfam" id="PF02181">
    <property type="entry name" value="FH2"/>
    <property type="match status" value="1"/>
</dbReference>
<dbReference type="PANTHER" id="PTHR45725">
    <property type="entry name" value="FORMIN HOMOLOGY 2 FAMILY MEMBER"/>
    <property type="match status" value="1"/>
</dbReference>
<dbReference type="CDD" id="cd07355">
    <property type="entry name" value="HN_L-delphilin-R2_like"/>
    <property type="match status" value="1"/>
</dbReference>
<dbReference type="SUPFAM" id="SSF50156">
    <property type="entry name" value="PDZ domain-like"/>
    <property type="match status" value="3"/>
</dbReference>
<feature type="compositionally biased region" description="Basic and acidic residues" evidence="1">
    <location>
        <begin position="694"/>
        <end position="710"/>
    </location>
</feature>
<dbReference type="SUPFAM" id="SSF101447">
    <property type="entry name" value="Formin homology 2 domain (FH2 domain)"/>
    <property type="match status" value="1"/>
</dbReference>
<evidence type="ECO:0000313" key="5">
    <source>
        <dbReference type="RefSeq" id="XP_035695542.1"/>
    </source>
</evidence>
<reference evidence="4" key="1">
    <citation type="journal article" date="2020" name="Nat. Ecol. Evol.">
        <title>Deeply conserved synteny resolves early events in vertebrate evolution.</title>
        <authorList>
            <person name="Simakov O."/>
            <person name="Marletaz F."/>
            <person name="Yue J.X."/>
            <person name="O'Connell B."/>
            <person name="Jenkins J."/>
            <person name="Brandt A."/>
            <person name="Calef R."/>
            <person name="Tung C.H."/>
            <person name="Huang T.K."/>
            <person name="Schmutz J."/>
            <person name="Satoh N."/>
            <person name="Yu J.K."/>
            <person name="Putnam N.H."/>
            <person name="Green R.E."/>
            <person name="Rokhsar D.S."/>
        </authorList>
    </citation>
    <scope>NUCLEOTIDE SEQUENCE [LARGE SCALE GENOMIC DNA]</scope>
    <source>
        <strain evidence="4">S238N-H82</strain>
    </source>
</reference>
<proteinExistence type="predicted"/>
<dbReference type="Pfam" id="PF00595">
    <property type="entry name" value="PDZ"/>
    <property type="match status" value="2"/>
</dbReference>
<feature type="domain" description="PDZ" evidence="2">
    <location>
        <begin position="83"/>
        <end position="159"/>
    </location>
</feature>
<keyword evidence="4" id="KW-1185">Reference proteome</keyword>
<dbReference type="InterPro" id="IPR041489">
    <property type="entry name" value="PDZ_6"/>
</dbReference>
<feature type="domain" description="PDZ" evidence="2">
    <location>
        <begin position="326"/>
        <end position="403"/>
    </location>
</feature>
<evidence type="ECO:0000259" key="3">
    <source>
        <dbReference type="PROSITE" id="PS51444"/>
    </source>
</evidence>
<dbReference type="InterPro" id="IPR036034">
    <property type="entry name" value="PDZ_sf"/>
</dbReference>
<feature type="compositionally biased region" description="Polar residues" evidence="1">
    <location>
        <begin position="1178"/>
        <end position="1195"/>
    </location>
</feature>
<dbReference type="Gene3D" id="1.20.1160.20">
    <property type="match status" value="2"/>
</dbReference>
<dbReference type="RefSeq" id="XP_035695543.1">
    <property type="nucleotide sequence ID" value="XM_035839650.1"/>
</dbReference>
<dbReference type="InterPro" id="IPR001478">
    <property type="entry name" value="PDZ"/>
</dbReference>
<feature type="compositionally biased region" description="Basic and acidic residues" evidence="1">
    <location>
        <begin position="758"/>
        <end position="817"/>
    </location>
</feature>
<feature type="region of interest" description="Disordered" evidence="1">
    <location>
        <begin position="401"/>
        <end position="433"/>
    </location>
</feature>
<feature type="compositionally biased region" description="Pro residues" evidence="1">
    <location>
        <begin position="1199"/>
        <end position="1208"/>
    </location>
</feature>
<name>A0A9J7M677_BRAFL</name>
<evidence type="ECO:0000256" key="1">
    <source>
        <dbReference type="SAM" id="MobiDB-lite"/>
    </source>
</evidence>
<dbReference type="InterPro" id="IPR015425">
    <property type="entry name" value="FH2_Formin"/>
</dbReference>
<dbReference type="CDD" id="cd06743">
    <property type="entry name" value="PDZ1_L-delphilin-like"/>
    <property type="match status" value="1"/>
</dbReference>
<evidence type="ECO:0000313" key="6">
    <source>
        <dbReference type="RefSeq" id="XP_035695543.1"/>
    </source>
</evidence>
<dbReference type="KEGG" id="bfo:118429193"/>
<feature type="compositionally biased region" description="Pro residues" evidence="1">
    <location>
        <begin position="977"/>
        <end position="986"/>
    </location>
</feature>
<gene>
    <name evidence="5 6" type="primary">LOC118429193</name>
</gene>